<name>A0A8T0GE26_CERPU</name>
<dbReference type="EMBL" id="CM026433">
    <property type="protein sequence ID" value="KAG0555462.1"/>
    <property type="molecule type" value="Genomic_DNA"/>
</dbReference>
<evidence type="ECO:0000313" key="3">
    <source>
        <dbReference type="Proteomes" id="UP000822688"/>
    </source>
</evidence>
<keyword evidence="1" id="KW-0472">Membrane</keyword>
<evidence type="ECO:0000256" key="1">
    <source>
        <dbReference type="SAM" id="Phobius"/>
    </source>
</evidence>
<dbReference type="GO" id="GO:0006952">
    <property type="term" value="P:defense response"/>
    <property type="evidence" value="ECO:0007669"/>
    <property type="project" value="InterPro"/>
</dbReference>
<comment type="caution">
    <text evidence="2">The sequence shown here is derived from an EMBL/GenBank/DDBJ whole genome shotgun (WGS) entry which is preliminary data.</text>
</comment>
<keyword evidence="1" id="KW-1133">Transmembrane helix</keyword>
<sequence>MASTCATYWLVRAPTAAHARGALHSRTSFSSRVVPLLRLRLQRSCKGFNLRASVKPESETENEASEAPEKAVPDVKVDFEKDISKVVRKTAATFAPRASSAKNKNPAQPGTTLYSIFEIQAYISMAVGGILSFNLLFPSDHPDIWRLMGMWSVWMFTIPSLRARDCPAKEKEALNYLFLAVPLINVTLPLVWKSFAAVWSADVLAFVAMYAWKLEWLGGSDNKADGSEQ</sequence>
<dbReference type="InterPro" id="IPR044966">
    <property type="entry name" value="RPH1"/>
</dbReference>
<feature type="transmembrane region" description="Helical" evidence="1">
    <location>
        <begin position="173"/>
        <end position="191"/>
    </location>
</feature>
<gene>
    <name evidence="2" type="ORF">KC19_12G170700</name>
</gene>
<dbReference type="GO" id="GO:0009507">
    <property type="term" value="C:chloroplast"/>
    <property type="evidence" value="ECO:0007669"/>
    <property type="project" value="TreeGrafter"/>
</dbReference>
<dbReference type="AlphaFoldDB" id="A0A8T0GE26"/>
<keyword evidence="3" id="KW-1185">Reference proteome</keyword>
<keyword evidence="1" id="KW-0812">Transmembrane</keyword>
<feature type="transmembrane region" description="Helical" evidence="1">
    <location>
        <begin position="119"/>
        <end position="138"/>
    </location>
</feature>
<reference evidence="2" key="1">
    <citation type="submission" date="2020-06" db="EMBL/GenBank/DDBJ databases">
        <title>WGS assembly of Ceratodon purpureus strain R40.</title>
        <authorList>
            <person name="Carey S.B."/>
            <person name="Jenkins J."/>
            <person name="Shu S."/>
            <person name="Lovell J.T."/>
            <person name="Sreedasyam A."/>
            <person name="Maumus F."/>
            <person name="Tiley G.P."/>
            <person name="Fernandez-Pozo N."/>
            <person name="Barry K."/>
            <person name="Chen C."/>
            <person name="Wang M."/>
            <person name="Lipzen A."/>
            <person name="Daum C."/>
            <person name="Saski C.A."/>
            <person name="Payton A.C."/>
            <person name="Mcbreen J.C."/>
            <person name="Conrad R.E."/>
            <person name="Kollar L.M."/>
            <person name="Olsson S."/>
            <person name="Huttunen S."/>
            <person name="Landis J.B."/>
            <person name="Wickett N.J."/>
            <person name="Johnson M.G."/>
            <person name="Rensing S.A."/>
            <person name="Grimwood J."/>
            <person name="Schmutz J."/>
            <person name="Mcdaniel S.F."/>
        </authorList>
    </citation>
    <scope>NUCLEOTIDE SEQUENCE</scope>
    <source>
        <strain evidence="2">R40</strain>
    </source>
</reference>
<organism evidence="2 3">
    <name type="scientific">Ceratodon purpureus</name>
    <name type="common">Fire moss</name>
    <name type="synonym">Dicranum purpureum</name>
    <dbReference type="NCBI Taxonomy" id="3225"/>
    <lineage>
        <taxon>Eukaryota</taxon>
        <taxon>Viridiplantae</taxon>
        <taxon>Streptophyta</taxon>
        <taxon>Embryophyta</taxon>
        <taxon>Bryophyta</taxon>
        <taxon>Bryophytina</taxon>
        <taxon>Bryopsida</taxon>
        <taxon>Dicranidae</taxon>
        <taxon>Pseudoditrichales</taxon>
        <taxon>Ditrichaceae</taxon>
        <taxon>Ceratodon</taxon>
    </lineage>
</organism>
<evidence type="ECO:0000313" key="2">
    <source>
        <dbReference type="EMBL" id="KAG0555462.1"/>
    </source>
</evidence>
<dbReference type="Proteomes" id="UP000822688">
    <property type="component" value="Chromosome 12"/>
</dbReference>
<protein>
    <submittedName>
        <fullName evidence="2">Uncharacterized protein</fullName>
    </submittedName>
</protein>
<feature type="transmembrane region" description="Helical" evidence="1">
    <location>
        <begin position="144"/>
        <end position="161"/>
    </location>
</feature>
<accession>A0A8T0GE26</accession>
<dbReference type="PANTHER" id="PTHR36359:SF1">
    <property type="entry name" value="PROTEIN RESISTANCE TO PHYTOPHTHORA 1, CHLOROPLASTIC"/>
    <property type="match status" value="1"/>
</dbReference>
<proteinExistence type="predicted"/>
<dbReference type="PANTHER" id="PTHR36359">
    <property type="entry name" value="PROTEIN RESISTANCE TO PHYTOPHTHORA 1, CHLOROPLASTIC"/>
    <property type="match status" value="1"/>
</dbReference>